<feature type="region of interest" description="Disordered" evidence="3">
    <location>
        <begin position="358"/>
        <end position="536"/>
    </location>
</feature>
<protein>
    <submittedName>
        <fullName evidence="6">Rho GTPase-activating protein</fullName>
    </submittedName>
</protein>
<dbReference type="GO" id="GO:0007165">
    <property type="term" value="P:signal transduction"/>
    <property type="evidence" value="ECO:0007669"/>
    <property type="project" value="InterPro"/>
</dbReference>
<feature type="compositionally biased region" description="Low complexity" evidence="3">
    <location>
        <begin position="30"/>
        <end position="45"/>
    </location>
</feature>
<keyword evidence="1" id="KW-0343">GTPase activation</keyword>
<dbReference type="PANTHER" id="PTHR23176:SF136">
    <property type="entry name" value="RHO GTPASE ACTIVATOR (RGD1)"/>
    <property type="match status" value="1"/>
</dbReference>
<organism evidence="6 7">
    <name type="scientific">Extremus antarcticus</name>
    <dbReference type="NCBI Taxonomy" id="702011"/>
    <lineage>
        <taxon>Eukaryota</taxon>
        <taxon>Fungi</taxon>
        <taxon>Dikarya</taxon>
        <taxon>Ascomycota</taxon>
        <taxon>Pezizomycotina</taxon>
        <taxon>Dothideomycetes</taxon>
        <taxon>Dothideomycetidae</taxon>
        <taxon>Mycosphaerellales</taxon>
        <taxon>Extremaceae</taxon>
        <taxon>Extremus</taxon>
    </lineage>
</organism>
<dbReference type="Pfam" id="PF00611">
    <property type="entry name" value="FCH"/>
    <property type="match status" value="1"/>
</dbReference>
<evidence type="ECO:0000259" key="4">
    <source>
        <dbReference type="PROSITE" id="PS50238"/>
    </source>
</evidence>
<gene>
    <name evidence="6" type="primary">RGD1</name>
    <name evidence="6" type="ORF">LTR09_006364</name>
</gene>
<evidence type="ECO:0000313" key="7">
    <source>
        <dbReference type="Proteomes" id="UP001271007"/>
    </source>
</evidence>
<dbReference type="Gene3D" id="1.20.1270.60">
    <property type="entry name" value="Arfaptin homology (AH) domain/BAR domain"/>
    <property type="match status" value="1"/>
</dbReference>
<sequence>MSSEFNRSETNGDGVTTSSAIAPNGSGSDSVPTSPTTAQPTSAGAVRTSGGPPGALNKAVEEVMNSDIGVVTLLNRLKQSIASARDFAAFLKKRGSLEEEQASGLKRLASSQLETLKRAEVKTGSYAAQLAEVMRVHQRMADNGMQFALSLSQMHEDLNELSANMERGRKQWKHEGLDAEKRASDAEAAMQKAKTRYDGLAEEYDRARTGDTKGSRRIGLKGPKSAEQYESDLLRKTQQADQDYEERVKHAKSQRQTLLSSERPKAVQALKELIRECDSALTLQLQKFATFNEKLLLGNGLAVTPLPSKDSDETPRSLKNITYEIDNETDFNSYMRGHLNKIPSRSGDIKYEQHPTLMPKTQKPTDARNAPSPFSHAPGKQLPSLSVNTGSGGPGSVSQSGSANSRSTPQTSQPPQTSYSQTPTSYGQSAPSASYSEKPLRQNPVQSPSYGGPPPPQQTPYNPDSLSSRDPFSPSSFNKETGAQAPPYPTHPSERTPNIGGGPPSYPPHQTTGSISGLPRQYTNPNPIPMSPSNSHPLPPLRPVFGVSLDELFARDQSAVPMVVNQCILAVDTFGLDVEGIYRLSGTASHIQTLKQQFDHNASQIDFRNPASFFHDVNSVATLLKQFFRDLPDPLFTRVGYQSFIDAARIEDAGARRDALHQSINDLPDPNYATLRALVLHMHRVTMNESRNRMGSSNLALCFAPSLMGQQTGGQIADASLQARVVDTILVHATAIFDED</sequence>
<feature type="compositionally biased region" description="Basic and acidic residues" evidence="3">
    <location>
        <begin position="171"/>
        <end position="185"/>
    </location>
</feature>
<dbReference type="Gene3D" id="1.10.555.10">
    <property type="entry name" value="Rho GTPase activation protein"/>
    <property type="match status" value="1"/>
</dbReference>
<dbReference type="GO" id="GO:0005938">
    <property type="term" value="C:cell cortex"/>
    <property type="evidence" value="ECO:0007669"/>
    <property type="project" value="UniProtKB-ARBA"/>
</dbReference>
<evidence type="ECO:0000313" key="6">
    <source>
        <dbReference type="EMBL" id="KAK3052510.1"/>
    </source>
</evidence>
<feature type="compositionally biased region" description="Polar residues" evidence="3">
    <location>
        <begin position="1"/>
        <end position="29"/>
    </location>
</feature>
<comment type="caution">
    <text evidence="6">The sequence shown here is derived from an EMBL/GenBank/DDBJ whole genome shotgun (WGS) entry which is preliminary data.</text>
</comment>
<feature type="compositionally biased region" description="Basic and acidic residues" evidence="3">
    <location>
        <begin position="205"/>
        <end position="214"/>
    </location>
</feature>
<feature type="compositionally biased region" description="Low complexity" evidence="3">
    <location>
        <begin position="459"/>
        <end position="477"/>
    </location>
</feature>
<dbReference type="InterPro" id="IPR008936">
    <property type="entry name" value="Rho_GTPase_activation_prot"/>
</dbReference>
<feature type="compositionally biased region" description="Low complexity" evidence="3">
    <location>
        <begin position="396"/>
        <end position="426"/>
    </location>
</feature>
<evidence type="ECO:0000256" key="3">
    <source>
        <dbReference type="SAM" id="MobiDB-lite"/>
    </source>
</evidence>
<dbReference type="InterPro" id="IPR031160">
    <property type="entry name" value="F_BAR_dom"/>
</dbReference>
<dbReference type="SMART" id="SM00055">
    <property type="entry name" value="FCH"/>
    <property type="match status" value="1"/>
</dbReference>
<dbReference type="Proteomes" id="UP001271007">
    <property type="component" value="Unassembled WGS sequence"/>
</dbReference>
<dbReference type="InterPro" id="IPR000198">
    <property type="entry name" value="RhoGAP_dom"/>
</dbReference>
<feature type="domain" description="F-BAR" evidence="5">
    <location>
        <begin position="58"/>
        <end position="326"/>
    </location>
</feature>
<feature type="region of interest" description="Disordered" evidence="3">
    <location>
        <begin position="171"/>
        <end position="193"/>
    </location>
</feature>
<dbReference type="PROSITE" id="PS51741">
    <property type="entry name" value="F_BAR"/>
    <property type="match status" value="1"/>
</dbReference>
<dbReference type="AlphaFoldDB" id="A0AAJ0DEF0"/>
<dbReference type="GO" id="GO:0005096">
    <property type="term" value="F:GTPase activator activity"/>
    <property type="evidence" value="ECO:0007669"/>
    <property type="project" value="UniProtKB-KW"/>
</dbReference>
<keyword evidence="2" id="KW-0175">Coiled coil</keyword>
<dbReference type="SMART" id="SM00324">
    <property type="entry name" value="RhoGAP"/>
    <property type="match status" value="1"/>
</dbReference>
<dbReference type="InterPro" id="IPR027267">
    <property type="entry name" value="AH/BAR_dom_sf"/>
</dbReference>
<dbReference type="PROSITE" id="PS50238">
    <property type="entry name" value="RHOGAP"/>
    <property type="match status" value="1"/>
</dbReference>
<evidence type="ECO:0000259" key="5">
    <source>
        <dbReference type="PROSITE" id="PS51741"/>
    </source>
</evidence>
<keyword evidence="7" id="KW-1185">Reference proteome</keyword>
<accession>A0AAJ0DEF0</accession>
<proteinExistence type="predicted"/>
<reference evidence="6" key="1">
    <citation type="submission" date="2023-04" db="EMBL/GenBank/DDBJ databases">
        <title>Black Yeasts Isolated from many extreme environments.</title>
        <authorList>
            <person name="Coleine C."/>
            <person name="Stajich J.E."/>
            <person name="Selbmann L."/>
        </authorList>
    </citation>
    <scope>NUCLEOTIDE SEQUENCE</scope>
    <source>
        <strain evidence="6">CCFEE 5312</strain>
    </source>
</reference>
<name>A0AAJ0DEF0_9PEZI</name>
<dbReference type="InterPro" id="IPR001060">
    <property type="entry name" value="FCH_dom"/>
</dbReference>
<dbReference type="PANTHER" id="PTHR23176">
    <property type="entry name" value="RHO/RAC/CDC GTPASE-ACTIVATING PROTEIN"/>
    <property type="match status" value="1"/>
</dbReference>
<dbReference type="EMBL" id="JAWDJX010000020">
    <property type="protein sequence ID" value="KAK3052510.1"/>
    <property type="molecule type" value="Genomic_DNA"/>
</dbReference>
<dbReference type="FunFam" id="1.20.1270.60:FF:000063">
    <property type="entry name" value="Rho GTPase activator"/>
    <property type="match status" value="1"/>
</dbReference>
<evidence type="ECO:0000256" key="1">
    <source>
        <dbReference type="ARBA" id="ARBA00022468"/>
    </source>
</evidence>
<dbReference type="InterPro" id="IPR050729">
    <property type="entry name" value="Rho-GAP"/>
</dbReference>
<feature type="domain" description="Rho-GAP" evidence="4">
    <location>
        <begin position="547"/>
        <end position="737"/>
    </location>
</feature>
<dbReference type="CDD" id="cd07652">
    <property type="entry name" value="F-BAR_Rgd1"/>
    <property type="match status" value="1"/>
</dbReference>
<feature type="region of interest" description="Disordered" evidence="3">
    <location>
        <begin position="205"/>
        <end position="228"/>
    </location>
</feature>
<dbReference type="Pfam" id="PF00620">
    <property type="entry name" value="RhoGAP"/>
    <property type="match status" value="1"/>
</dbReference>
<feature type="region of interest" description="Disordered" evidence="3">
    <location>
        <begin position="1"/>
        <end position="56"/>
    </location>
</feature>
<dbReference type="SUPFAM" id="SSF48350">
    <property type="entry name" value="GTPase activation domain, GAP"/>
    <property type="match status" value="1"/>
</dbReference>
<dbReference type="SUPFAM" id="SSF103657">
    <property type="entry name" value="BAR/IMD domain-like"/>
    <property type="match status" value="1"/>
</dbReference>
<evidence type="ECO:0000256" key="2">
    <source>
        <dbReference type="PROSITE-ProRule" id="PRU01077"/>
    </source>
</evidence>